<accession>A0AAW5QU23</accession>
<dbReference type="InterPro" id="IPR000120">
    <property type="entry name" value="Amidase"/>
</dbReference>
<reference evidence="4 5" key="1">
    <citation type="submission" date="2022-04" db="EMBL/GenBank/DDBJ databases">
        <authorList>
            <person name="Ye Y.-Q."/>
            <person name="Du Z.-J."/>
        </authorList>
    </citation>
    <scope>NUCLEOTIDE SEQUENCE [LARGE SCALE GENOMIC DNA]</scope>
    <source>
        <strain evidence="4 5">A6E488</strain>
    </source>
</reference>
<dbReference type="InterPro" id="IPR036928">
    <property type="entry name" value="AS_sf"/>
</dbReference>
<dbReference type="Proteomes" id="UP001320898">
    <property type="component" value="Unassembled WGS sequence"/>
</dbReference>
<dbReference type="GO" id="GO:0003824">
    <property type="term" value="F:catalytic activity"/>
    <property type="evidence" value="ECO:0007669"/>
    <property type="project" value="InterPro"/>
</dbReference>
<dbReference type="EMBL" id="JALIDZ010000001">
    <property type="protein sequence ID" value="MCT8970437.1"/>
    <property type="molecule type" value="Genomic_DNA"/>
</dbReference>
<feature type="domain" description="Amidase" evidence="3">
    <location>
        <begin position="38"/>
        <end position="442"/>
    </location>
</feature>
<evidence type="ECO:0000256" key="2">
    <source>
        <dbReference type="SAM" id="MobiDB-lite"/>
    </source>
</evidence>
<keyword evidence="5" id="KW-1185">Reference proteome</keyword>
<gene>
    <name evidence="4" type="ORF">MUB46_01050</name>
</gene>
<dbReference type="PANTHER" id="PTHR11895:SF7">
    <property type="entry name" value="GLUTAMYL-TRNA(GLN) AMIDOTRANSFERASE SUBUNIT A, MITOCHONDRIAL"/>
    <property type="match status" value="1"/>
</dbReference>
<evidence type="ECO:0000313" key="5">
    <source>
        <dbReference type="Proteomes" id="UP001320898"/>
    </source>
</evidence>
<dbReference type="InterPro" id="IPR023631">
    <property type="entry name" value="Amidase_dom"/>
</dbReference>
<feature type="region of interest" description="Disordered" evidence="2">
    <location>
        <begin position="146"/>
        <end position="167"/>
    </location>
</feature>
<dbReference type="SUPFAM" id="SSF75304">
    <property type="entry name" value="Amidase signature (AS) enzymes"/>
    <property type="match status" value="1"/>
</dbReference>
<evidence type="ECO:0000313" key="4">
    <source>
        <dbReference type="EMBL" id="MCT8970437.1"/>
    </source>
</evidence>
<sequence>MAVSGARAMNEMPGTGLADLGIVELAGLVAAGTVKAEEVTQACLARIADREPEVCAWAHLDADYALAQARALDAHRASGRPLGPLHGVPIGIKDIIDVRGLPCERGTVLDQGRRPGDDAAVVARLRAAGAVILGKTVTTELAVYAPGKTRNPHDPARTPGGSSSGSAAAVAAGMVPGALGTQTNGSVIRPASFCGVYGFKPSHDLVSRRGVLTESPIFDSIGTMARSIEDASLLADVIAGYDPADPWMRTSGPPKLLETATAEPPVRPTLAFVRTPVWDRADDDTRAGFAELCDVLGDAIDEVALPEPFDRAIDLHRTVMNADIARHFARYYDDGRDRLSARLREIIEDGRRVLAVDYILAREWVDILNGALEQIFDRYDAIVTPAAPGEAPGLEATGDPAFCTIWTYCQVPAVTVPLMVGDDGLPIGVQVVGRRGQDGRLLRTARWLAGELATHA</sequence>
<comment type="similarity">
    <text evidence="1">Belongs to the amidase family.</text>
</comment>
<evidence type="ECO:0000256" key="1">
    <source>
        <dbReference type="ARBA" id="ARBA00009199"/>
    </source>
</evidence>
<dbReference type="Pfam" id="PF01425">
    <property type="entry name" value="Amidase"/>
    <property type="match status" value="1"/>
</dbReference>
<evidence type="ECO:0000259" key="3">
    <source>
        <dbReference type="Pfam" id="PF01425"/>
    </source>
</evidence>
<comment type="caution">
    <text evidence="4">The sequence shown here is derived from an EMBL/GenBank/DDBJ whole genome shotgun (WGS) entry which is preliminary data.</text>
</comment>
<dbReference type="Gene3D" id="3.90.1300.10">
    <property type="entry name" value="Amidase signature (AS) domain"/>
    <property type="match status" value="1"/>
</dbReference>
<dbReference type="RefSeq" id="WP_261614004.1">
    <property type="nucleotide sequence ID" value="NZ_JALIDZ010000001.1"/>
</dbReference>
<dbReference type="PANTHER" id="PTHR11895">
    <property type="entry name" value="TRANSAMIDASE"/>
    <property type="match status" value="1"/>
</dbReference>
<name>A0AAW5QU23_9HYPH</name>
<organism evidence="4 5">
    <name type="scientific">Microbaculum marinisediminis</name>
    <dbReference type="NCBI Taxonomy" id="2931392"/>
    <lineage>
        <taxon>Bacteria</taxon>
        <taxon>Pseudomonadati</taxon>
        <taxon>Pseudomonadota</taxon>
        <taxon>Alphaproteobacteria</taxon>
        <taxon>Hyphomicrobiales</taxon>
        <taxon>Tepidamorphaceae</taxon>
        <taxon>Microbaculum</taxon>
    </lineage>
</organism>
<dbReference type="AlphaFoldDB" id="A0AAW5QU23"/>
<protein>
    <submittedName>
        <fullName evidence="4">Amidase</fullName>
    </submittedName>
</protein>
<proteinExistence type="inferred from homology"/>